<dbReference type="Proteomes" id="UP001057402">
    <property type="component" value="Chromosome 9"/>
</dbReference>
<name>A0ACB9MQ87_9MYRT</name>
<reference evidence="2" key="1">
    <citation type="journal article" date="2023" name="Front. Plant Sci.">
        <title>Chromosomal-level genome assembly of Melastoma candidum provides insights into trichome evolution.</title>
        <authorList>
            <person name="Zhong Y."/>
            <person name="Wu W."/>
            <person name="Sun C."/>
            <person name="Zou P."/>
            <person name="Liu Y."/>
            <person name="Dai S."/>
            <person name="Zhou R."/>
        </authorList>
    </citation>
    <scope>NUCLEOTIDE SEQUENCE [LARGE SCALE GENOMIC DNA]</scope>
</reference>
<keyword evidence="2" id="KW-1185">Reference proteome</keyword>
<organism evidence="1 2">
    <name type="scientific">Melastoma candidum</name>
    <dbReference type="NCBI Taxonomy" id="119954"/>
    <lineage>
        <taxon>Eukaryota</taxon>
        <taxon>Viridiplantae</taxon>
        <taxon>Streptophyta</taxon>
        <taxon>Embryophyta</taxon>
        <taxon>Tracheophyta</taxon>
        <taxon>Spermatophyta</taxon>
        <taxon>Magnoliopsida</taxon>
        <taxon>eudicotyledons</taxon>
        <taxon>Gunneridae</taxon>
        <taxon>Pentapetalae</taxon>
        <taxon>rosids</taxon>
        <taxon>malvids</taxon>
        <taxon>Myrtales</taxon>
        <taxon>Melastomataceae</taxon>
        <taxon>Melastomatoideae</taxon>
        <taxon>Melastomateae</taxon>
        <taxon>Melastoma</taxon>
    </lineage>
</organism>
<protein>
    <submittedName>
        <fullName evidence="1">Uncharacterized protein</fullName>
    </submittedName>
</protein>
<evidence type="ECO:0000313" key="1">
    <source>
        <dbReference type="EMBL" id="KAI4325006.1"/>
    </source>
</evidence>
<comment type="caution">
    <text evidence="1">The sequence shown here is derived from an EMBL/GenBank/DDBJ whole genome shotgun (WGS) entry which is preliminary data.</text>
</comment>
<proteinExistence type="predicted"/>
<dbReference type="EMBL" id="CM042888">
    <property type="protein sequence ID" value="KAI4325006.1"/>
    <property type="molecule type" value="Genomic_DNA"/>
</dbReference>
<gene>
    <name evidence="1" type="ORF">MLD38_030442</name>
</gene>
<evidence type="ECO:0000313" key="2">
    <source>
        <dbReference type="Proteomes" id="UP001057402"/>
    </source>
</evidence>
<accession>A0ACB9MQ87</accession>
<sequence>MNPLPPPFRPGVESPSFTGMMEEDGRPNSNSRYKRTGDPSMGRGHMNSWRGMPNCSETRTVLIPRVKMSTDSAEGPFDRKKVSTKVEAVDNALRISQFYLSKLDISEELAHSEVYKQYVNLRGGKSKASDDSLSSYVLPTTNDSIFQKAWDLYKNQRLEMKDVSMVKVDPLDSILKTRSDDVNKGDAAPTRNEEKQQDMGENEGLQSTLTTDPSEIVGDVKTVKDDTIGESGVESAISNNASPQNVRESEVEKWGESQTVPICHAASPDSDSAIAVRPMETDTSGKVGSDSIVGSGHDPTEAGEVASDEYELVNYGRIHLHSPESTH</sequence>